<dbReference type="SUPFAM" id="SSF103473">
    <property type="entry name" value="MFS general substrate transporter"/>
    <property type="match status" value="1"/>
</dbReference>
<evidence type="ECO:0000313" key="10">
    <source>
        <dbReference type="EMBL" id="QRC96893.1"/>
    </source>
</evidence>
<dbReference type="VEuPathDB" id="FungiDB:JI435_017790"/>
<dbReference type="EMBL" id="CP069028">
    <property type="protein sequence ID" value="QRC96893.1"/>
    <property type="molecule type" value="Genomic_DNA"/>
</dbReference>
<keyword evidence="5 8" id="KW-1133">Transmembrane helix</keyword>
<dbReference type="AlphaFoldDB" id="A0A7U2F1E8"/>
<feature type="transmembrane region" description="Helical" evidence="8">
    <location>
        <begin position="322"/>
        <end position="339"/>
    </location>
</feature>
<dbReference type="PANTHER" id="PTHR48022:SF11">
    <property type="entry name" value="MONOSACCHARIDE TRANSPORTER (HXT8), PUTATIVE (AFU_ORTHOLOGUE AFUA_2G08120)-RELATED"/>
    <property type="match status" value="1"/>
</dbReference>
<feature type="transmembrane region" description="Helical" evidence="8">
    <location>
        <begin position="378"/>
        <end position="404"/>
    </location>
</feature>
<dbReference type="InterPro" id="IPR003663">
    <property type="entry name" value="Sugar/inositol_transpt"/>
</dbReference>
<comment type="subcellular location">
    <subcellularLocation>
        <location evidence="1">Membrane</location>
        <topology evidence="1">Multi-pass membrane protein</topology>
    </subcellularLocation>
</comment>
<dbReference type="InterPro" id="IPR005828">
    <property type="entry name" value="MFS_sugar_transport-like"/>
</dbReference>
<dbReference type="PANTHER" id="PTHR48022">
    <property type="entry name" value="PLASTIDIC GLUCOSE TRANSPORTER 4"/>
    <property type="match status" value="1"/>
</dbReference>
<sequence>MTSEDIKHPSKRSQFNAYNFLVCFLVSLGQIAFGHPASIIGTTLGEPPFHVYMGLVDASGKPTTNAESLIGTMNGVFQAGAVLGILSSSYIMDRWGRKAGILYCALFSLVGGALLCGAQNVAMFIAARFIAGWGSWGFLAVTPTYSAELAPPGLRGFFVGMNGVNIALGYAIASYMGMAFYFAESHDAKWRGPLGIALIWPAMMIAITFVVPESPRYLLMKGRIEEARTIVMRLHSIKGDPDHEFARGEFYQMVKQTEVDRTLEPGWIAMFTKKGYRHRTALAMGFAFVGQSTGVLVINNYGPTLYAALGYGTKQQLEFQCGWITVGIVFNAIGAVFLDKVGRKPLMLIGVGGCCVCLIVEAAIVANYAEAATNKAALAAGVAMFYLFLAVYSMGVDVAGVVFYSELFPNHIRAKGVCLSMATVALTDLVYLQATTTAFANIGWRFYLVFIVITGVGVVGAYFLLPETKGIPLEEMAHIFGDDVVVNLDDVHINHDTHELVIGGGMLEHVATYQVTNPEAEKYAGRVNRENFGAQKGCIGRHAR</sequence>
<feature type="transmembrane region" description="Helical" evidence="8">
    <location>
        <begin position="69"/>
        <end position="92"/>
    </location>
</feature>
<keyword evidence="6 8" id="KW-0472">Membrane</keyword>
<reference evidence="11" key="1">
    <citation type="journal article" date="2021" name="BMC Genomics">
        <title>Chromosome-level genome assembly and manually-curated proteome of model necrotroph Parastagonospora nodorum Sn15 reveals a genome-wide trove of candidate effector homologs, and redundancy of virulence-related functions within an accessory chromosome.</title>
        <authorList>
            <person name="Bertazzoni S."/>
            <person name="Jones D.A.B."/>
            <person name="Phan H.T."/>
            <person name="Tan K.-C."/>
            <person name="Hane J.K."/>
        </authorList>
    </citation>
    <scope>NUCLEOTIDE SEQUENCE [LARGE SCALE GENOMIC DNA]</scope>
    <source>
        <strain evidence="11">SN15 / ATCC MYA-4574 / FGSC 10173)</strain>
    </source>
</reference>
<dbReference type="GO" id="GO:0016020">
    <property type="term" value="C:membrane"/>
    <property type="evidence" value="ECO:0007669"/>
    <property type="project" value="UniProtKB-SubCell"/>
</dbReference>
<dbReference type="OrthoDB" id="6612291at2759"/>
<keyword evidence="11" id="KW-1185">Reference proteome</keyword>
<dbReference type="Gene3D" id="1.20.1250.20">
    <property type="entry name" value="MFS general substrate transporter like domains"/>
    <property type="match status" value="1"/>
</dbReference>
<evidence type="ECO:0000256" key="6">
    <source>
        <dbReference type="ARBA" id="ARBA00023136"/>
    </source>
</evidence>
<dbReference type="Pfam" id="PF00083">
    <property type="entry name" value="Sugar_tr"/>
    <property type="match status" value="1"/>
</dbReference>
<feature type="transmembrane region" description="Helical" evidence="8">
    <location>
        <begin position="157"/>
        <end position="182"/>
    </location>
</feature>
<evidence type="ECO:0000256" key="5">
    <source>
        <dbReference type="ARBA" id="ARBA00022989"/>
    </source>
</evidence>
<dbReference type="InterPro" id="IPR020846">
    <property type="entry name" value="MFS_dom"/>
</dbReference>
<evidence type="ECO:0000256" key="8">
    <source>
        <dbReference type="SAM" id="Phobius"/>
    </source>
</evidence>
<evidence type="ECO:0000256" key="4">
    <source>
        <dbReference type="ARBA" id="ARBA00022692"/>
    </source>
</evidence>
<feature type="transmembrane region" description="Helical" evidence="8">
    <location>
        <begin position="280"/>
        <end position="302"/>
    </location>
</feature>
<dbReference type="NCBIfam" id="TIGR00879">
    <property type="entry name" value="SP"/>
    <property type="match status" value="1"/>
</dbReference>
<dbReference type="InterPro" id="IPR036259">
    <property type="entry name" value="MFS_trans_sf"/>
</dbReference>
<dbReference type="InterPro" id="IPR050360">
    <property type="entry name" value="MFS_Sugar_Transporters"/>
</dbReference>
<evidence type="ECO:0000256" key="3">
    <source>
        <dbReference type="ARBA" id="ARBA00022448"/>
    </source>
</evidence>
<accession>A0A7U2F1E8</accession>
<feature type="transmembrane region" description="Helical" evidence="8">
    <location>
        <begin position="121"/>
        <end position="145"/>
    </location>
</feature>
<feature type="transmembrane region" description="Helical" evidence="8">
    <location>
        <begin position="446"/>
        <end position="465"/>
    </location>
</feature>
<keyword evidence="4 8" id="KW-0812">Transmembrane</keyword>
<dbReference type="InterPro" id="IPR005829">
    <property type="entry name" value="Sugar_transporter_CS"/>
</dbReference>
<feature type="transmembrane region" description="Helical" evidence="8">
    <location>
        <begin position="416"/>
        <end position="434"/>
    </location>
</feature>
<evidence type="ECO:0000256" key="1">
    <source>
        <dbReference type="ARBA" id="ARBA00004141"/>
    </source>
</evidence>
<dbReference type="GO" id="GO:0022857">
    <property type="term" value="F:transmembrane transporter activity"/>
    <property type="evidence" value="ECO:0007669"/>
    <property type="project" value="InterPro"/>
</dbReference>
<dbReference type="PROSITE" id="PS50850">
    <property type="entry name" value="MFS"/>
    <property type="match status" value="1"/>
</dbReference>
<gene>
    <name evidence="10" type="ORF">JI435_017790</name>
</gene>
<feature type="domain" description="Major facilitator superfamily (MFS) profile" evidence="9">
    <location>
        <begin position="22"/>
        <end position="469"/>
    </location>
</feature>
<evidence type="ECO:0000256" key="7">
    <source>
        <dbReference type="RuleBase" id="RU003346"/>
    </source>
</evidence>
<proteinExistence type="inferred from homology"/>
<dbReference type="FunFam" id="1.20.1250.20:FF:001515">
    <property type="entry name" value="Uncharacterized protein"/>
    <property type="match status" value="1"/>
</dbReference>
<name>A0A7U2F1E8_PHANO</name>
<evidence type="ECO:0000256" key="2">
    <source>
        <dbReference type="ARBA" id="ARBA00010992"/>
    </source>
</evidence>
<comment type="similarity">
    <text evidence="2 7">Belongs to the major facilitator superfamily. Sugar transporter (TC 2.A.1.1) family.</text>
</comment>
<evidence type="ECO:0000259" key="9">
    <source>
        <dbReference type="PROSITE" id="PS50850"/>
    </source>
</evidence>
<evidence type="ECO:0000313" key="11">
    <source>
        <dbReference type="Proteomes" id="UP000663193"/>
    </source>
</evidence>
<organism evidence="10 11">
    <name type="scientific">Phaeosphaeria nodorum (strain SN15 / ATCC MYA-4574 / FGSC 10173)</name>
    <name type="common">Glume blotch fungus</name>
    <name type="synonym">Parastagonospora nodorum</name>
    <dbReference type="NCBI Taxonomy" id="321614"/>
    <lineage>
        <taxon>Eukaryota</taxon>
        <taxon>Fungi</taxon>
        <taxon>Dikarya</taxon>
        <taxon>Ascomycota</taxon>
        <taxon>Pezizomycotina</taxon>
        <taxon>Dothideomycetes</taxon>
        <taxon>Pleosporomycetidae</taxon>
        <taxon>Pleosporales</taxon>
        <taxon>Pleosporineae</taxon>
        <taxon>Phaeosphaeriaceae</taxon>
        <taxon>Parastagonospora</taxon>
    </lineage>
</organism>
<feature type="transmembrane region" description="Helical" evidence="8">
    <location>
        <begin position="99"/>
        <end position="115"/>
    </location>
</feature>
<keyword evidence="3 7" id="KW-0813">Transport</keyword>
<protein>
    <recommendedName>
        <fullName evidence="9">Major facilitator superfamily (MFS) profile domain-containing protein</fullName>
    </recommendedName>
</protein>
<feature type="transmembrane region" description="Helical" evidence="8">
    <location>
        <begin position="346"/>
        <end position="366"/>
    </location>
</feature>
<dbReference type="Proteomes" id="UP000663193">
    <property type="component" value="Chromosome 6"/>
</dbReference>
<dbReference type="PROSITE" id="PS00216">
    <property type="entry name" value="SUGAR_TRANSPORT_1"/>
    <property type="match status" value="2"/>
</dbReference>
<feature type="transmembrane region" description="Helical" evidence="8">
    <location>
        <begin position="194"/>
        <end position="211"/>
    </location>
</feature>